<organism evidence="1 2">
    <name type="scientific">Gymnopilus dilepis</name>
    <dbReference type="NCBI Taxonomy" id="231916"/>
    <lineage>
        <taxon>Eukaryota</taxon>
        <taxon>Fungi</taxon>
        <taxon>Dikarya</taxon>
        <taxon>Basidiomycota</taxon>
        <taxon>Agaricomycotina</taxon>
        <taxon>Agaricomycetes</taxon>
        <taxon>Agaricomycetidae</taxon>
        <taxon>Agaricales</taxon>
        <taxon>Agaricineae</taxon>
        <taxon>Hymenogastraceae</taxon>
        <taxon>Gymnopilus</taxon>
    </lineage>
</organism>
<reference evidence="1 2" key="1">
    <citation type="journal article" date="2018" name="Evol. Lett.">
        <title>Horizontal gene cluster transfer increased hallucinogenic mushroom diversity.</title>
        <authorList>
            <person name="Reynolds H.T."/>
            <person name="Vijayakumar V."/>
            <person name="Gluck-Thaler E."/>
            <person name="Korotkin H.B."/>
            <person name="Matheny P.B."/>
            <person name="Slot J.C."/>
        </authorList>
    </citation>
    <scope>NUCLEOTIDE SEQUENCE [LARGE SCALE GENOMIC DNA]</scope>
    <source>
        <strain evidence="1 2">SRW20</strain>
    </source>
</reference>
<dbReference type="EMBL" id="NHYE01005242">
    <property type="protein sequence ID" value="PPQ75625.1"/>
    <property type="molecule type" value="Genomic_DNA"/>
</dbReference>
<proteinExistence type="predicted"/>
<evidence type="ECO:0000313" key="2">
    <source>
        <dbReference type="Proteomes" id="UP000284706"/>
    </source>
</evidence>
<name>A0A409WAT8_9AGAR</name>
<protein>
    <submittedName>
        <fullName evidence="1">Uncharacterized protein</fullName>
    </submittedName>
</protein>
<comment type="caution">
    <text evidence="1">The sequence shown here is derived from an EMBL/GenBank/DDBJ whole genome shotgun (WGS) entry which is preliminary data.</text>
</comment>
<accession>A0A409WAT8</accession>
<dbReference type="AlphaFoldDB" id="A0A409WAT8"/>
<keyword evidence="2" id="KW-1185">Reference proteome</keyword>
<dbReference type="InParanoid" id="A0A409WAT8"/>
<dbReference type="Proteomes" id="UP000284706">
    <property type="component" value="Unassembled WGS sequence"/>
</dbReference>
<gene>
    <name evidence="1" type="ORF">CVT26_001581</name>
</gene>
<sequence length="95" mass="9947">MSTSVGASIQGGGVILTNTGKKDLIVIYSTSSGTDTYTVEKDCDYNLNASANAIDLQVSGKSIGTINYPSQNSISYNKGEQVTGGKFTLTVKTQE</sequence>
<evidence type="ECO:0000313" key="1">
    <source>
        <dbReference type="EMBL" id="PPQ75625.1"/>
    </source>
</evidence>